<keyword evidence="2" id="KW-0472">Membrane</keyword>
<dbReference type="Proteomes" id="UP000065807">
    <property type="component" value="Chromosome"/>
</dbReference>
<evidence type="ECO:0000256" key="1">
    <source>
        <dbReference type="SAM" id="MobiDB-lite"/>
    </source>
</evidence>
<dbReference type="STRING" id="1555112.LIP_3153"/>
<name>A0A0K2SPC8_LIMPI</name>
<proteinExistence type="predicted"/>
<evidence type="ECO:0000313" key="4">
    <source>
        <dbReference type="Proteomes" id="UP000065807"/>
    </source>
</evidence>
<keyword evidence="2" id="KW-1133">Transmembrane helix</keyword>
<gene>
    <name evidence="3" type="ORF">LIP_3153</name>
</gene>
<feature type="region of interest" description="Disordered" evidence="1">
    <location>
        <begin position="234"/>
        <end position="444"/>
    </location>
</feature>
<evidence type="ECO:0000256" key="2">
    <source>
        <dbReference type="SAM" id="Phobius"/>
    </source>
</evidence>
<feature type="transmembrane region" description="Helical" evidence="2">
    <location>
        <begin position="52"/>
        <end position="71"/>
    </location>
</feature>
<organism evidence="3 4">
    <name type="scientific">Limnochorda pilosa</name>
    <dbReference type="NCBI Taxonomy" id="1555112"/>
    <lineage>
        <taxon>Bacteria</taxon>
        <taxon>Bacillati</taxon>
        <taxon>Bacillota</taxon>
        <taxon>Limnochordia</taxon>
        <taxon>Limnochordales</taxon>
        <taxon>Limnochordaceae</taxon>
        <taxon>Limnochorda</taxon>
    </lineage>
</organism>
<keyword evidence="4" id="KW-1185">Reference proteome</keyword>
<evidence type="ECO:0000313" key="3">
    <source>
        <dbReference type="EMBL" id="BAS28980.1"/>
    </source>
</evidence>
<dbReference type="EMBL" id="AP014924">
    <property type="protein sequence ID" value="BAS28980.1"/>
    <property type="molecule type" value="Genomic_DNA"/>
</dbReference>
<sequence length="464" mass="47857">MTTWEARLRAVRVRLLQRGAAEEGPRLALVTTALWAAGTLLARTVGGVGLPWPWPWGLGASLLAAVLLLPLRLRHQLGLGRAAETSDRFLNSRDLLATALWLQGQRPLPAAGPLVLQRAAAAASSLDPARAVGAPAAPVLVRRLAVLTGFALLGVWASLAALPTLWPGGVRPPQEVRLPVSHPRAIEDEPLAEPDPQPALRESLKELEEQLAEGEATPQAARETLDRLLRGLEAADPGSAPRSPLSPTEQSELESLLERVIGRSGDPASGVPGEPSDGRDGSGEPDGGTPGDRTQPQTGPGDPSFDPGQEPGSPGTGPGQEGPSSESEVPGGTGDGQSHRPLPGEMGGQEPPGDREGPDGEQPGSGPRPGTEPGDPFQGPGNLPPPAASSGEQDVLPSTPEPGPYGLGEGVLVPPAAPLESAGLPERPRGPAPGADPGEEPVAQPLLPALYREWLQRYFAPASP</sequence>
<reference evidence="4" key="1">
    <citation type="submission" date="2015-07" db="EMBL/GenBank/DDBJ databases">
        <title>Complete genome sequence and phylogenetic analysis of Limnochorda pilosa.</title>
        <authorList>
            <person name="Watanabe M."/>
            <person name="Kojima H."/>
            <person name="Fukui M."/>
        </authorList>
    </citation>
    <scope>NUCLEOTIDE SEQUENCE [LARGE SCALE GENOMIC DNA]</scope>
    <source>
        <strain evidence="4">HC45</strain>
    </source>
</reference>
<dbReference type="AlphaFoldDB" id="A0A0K2SPC8"/>
<dbReference type="KEGG" id="lpil:LIP_3153"/>
<reference evidence="4" key="2">
    <citation type="journal article" date="2016" name="Int. J. Syst. Evol. Microbiol.">
        <title>Complete genome sequence and cell structure of Limnochorda pilosa, a Gram-negative spore-former within the phylum Firmicutes.</title>
        <authorList>
            <person name="Watanabe M."/>
            <person name="Kojima H."/>
            <person name="Fukui M."/>
        </authorList>
    </citation>
    <scope>NUCLEOTIDE SEQUENCE [LARGE SCALE GENOMIC DNA]</scope>
    <source>
        <strain evidence="4">HC45</strain>
    </source>
</reference>
<accession>A0A0K2SPC8</accession>
<dbReference type="RefSeq" id="WP_068140125.1">
    <property type="nucleotide sequence ID" value="NZ_AP014924.1"/>
</dbReference>
<keyword evidence="2" id="KW-0812">Transmembrane</keyword>
<feature type="transmembrane region" description="Helical" evidence="2">
    <location>
        <begin position="144"/>
        <end position="166"/>
    </location>
</feature>
<protein>
    <submittedName>
        <fullName evidence="3">Uncharacterized protein</fullName>
    </submittedName>
</protein>